<dbReference type="GO" id="GO:0004102">
    <property type="term" value="F:choline O-acetyltransferase activity"/>
    <property type="evidence" value="ECO:0007669"/>
    <property type="project" value="UniProtKB-EC"/>
</dbReference>
<evidence type="ECO:0000313" key="8">
    <source>
        <dbReference type="Proteomes" id="UP000095280"/>
    </source>
</evidence>
<feature type="domain" description="Choline/carnitine acyltransferase" evidence="7">
    <location>
        <begin position="6"/>
        <end position="183"/>
    </location>
</feature>
<dbReference type="GO" id="GO:0005737">
    <property type="term" value="C:cytoplasm"/>
    <property type="evidence" value="ECO:0007669"/>
    <property type="project" value="TreeGrafter"/>
</dbReference>
<sequence>RPLPKLPVPELHATLATYLKLVEPVVSEERFANTKRIVQEFLQPGGVGEKLQKQLVETAKTKENWVSDWWLDDMYLLNQLPLPVNSNPGLVFPSTSFESDREQLRFAAQLIVAIFDYKTILDERKLPVERVRHHKKGQPLCMEQYYRLFSSYRRPGVAKDEQVLNLDRDPFDPEYVIVACNDQVRDQL</sequence>
<evidence type="ECO:0000256" key="3">
    <source>
        <dbReference type="ARBA" id="ARBA00022979"/>
    </source>
</evidence>
<dbReference type="Pfam" id="PF00755">
    <property type="entry name" value="Carn_acyltransf"/>
    <property type="match status" value="1"/>
</dbReference>
<proteinExistence type="inferred from homology"/>
<dbReference type="InterPro" id="IPR023213">
    <property type="entry name" value="CAT-like_dom_sf"/>
</dbReference>
<dbReference type="WBParaSite" id="maker-uti_cns_0014090-snap-gene-0.3-mRNA-1">
    <property type="protein sequence ID" value="maker-uti_cns_0014090-snap-gene-0.3-mRNA-1"/>
    <property type="gene ID" value="maker-uti_cns_0014090-snap-gene-0.3"/>
</dbReference>
<dbReference type="PANTHER" id="PTHR22589:SF14">
    <property type="entry name" value="CHOLINE O-ACETYLTRANSFERASE"/>
    <property type="match status" value="1"/>
</dbReference>
<dbReference type="InterPro" id="IPR000542">
    <property type="entry name" value="Carn_acyl_trans"/>
</dbReference>
<organism evidence="8 9">
    <name type="scientific">Macrostomum lignano</name>
    <dbReference type="NCBI Taxonomy" id="282301"/>
    <lineage>
        <taxon>Eukaryota</taxon>
        <taxon>Metazoa</taxon>
        <taxon>Spiralia</taxon>
        <taxon>Lophotrochozoa</taxon>
        <taxon>Platyhelminthes</taxon>
        <taxon>Rhabditophora</taxon>
        <taxon>Macrostomorpha</taxon>
        <taxon>Macrostomida</taxon>
        <taxon>Macrostomidae</taxon>
        <taxon>Macrostomum</taxon>
    </lineage>
</organism>
<dbReference type="GO" id="GO:0045202">
    <property type="term" value="C:synapse"/>
    <property type="evidence" value="ECO:0007669"/>
    <property type="project" value="GOC"/>
</dbReference>
<dbReference type="InterPro" id="IPR039551">
    <property type="entry name" value="Cho/carn_acyl_trans"/>
</dbReference>
<reference evidence="9" key="1">
    <citation type="submission" date="2016-11" db="UniProtKB">
        <authorList>
            <consortium name="WormBaseParasite"/>
        </authorList>
    </citation>
    <scope>IDENTIFICATION</scope>
</reference>
<dbReference type="Proteomes" id="UP000095280">
    <property type="component" value="Unplaced"/>
</dbReference>
<keyword evidence="8" id="KW-1185">Reference proteome</keyword>
<accession>A0A1I8IMQ7</accession>
<dbReference type="PROSITE" id="PS00439">
    <property type="entry name" value="ACYLTRANSF_C_1"/>
    <property type="match status" value="1"/>
</dbReference>
<evidence type="ECO:0000256" key="2">
    <source>
        <dbReference type="ARBA" id="ARBA00022679"/>
    </source>
</evidence>
<keyword evidence="3" id="KW-0530">Neurotransmitter biosynthesis</keyword>
<dbReference type="GO" id="GO:0043005">
    <property type="term" value="C:neuron projection"/>
    <property type="evidence" value="ECO:0007669"/>
    <property type="project" value="TreeGrafter"/>
</dbReference>
<evidence type="ECO:0000256" key="1">
    <source>
        <dbReference type="ARBA" id="ARBA00005232"/>
    </source>
</evidence>
<dbReference type="InterPro" id="IPR042231">
    <property type="entry name" value="Cho/carn_acyl_trans_2"/>
</dbReference>
<dbReference type="Gene3D" id="3.30.559.10">
    <property type="entry name" value="Chloramphenicol acetyltransferase-like domain"/>
    <property type="match status" value="1"/>
</dbReference>
<dbReference type="PANTHER" id="PTHR22589">
    <property type="entry name" value="CARNITINE O-ACYLTRANSFERASE"/>
    <property type="match status" value="1"/>
</dbReference>
<dbReference type="GO" id="GO:0008292">
    <property type="term" value="P:acetylcholine biosynthetic process"/>
    <property type="evidence" value="ECO:0007669"/>
    <property type="project" value="TreeGrafter"/>
</dbReference>
<comment type="similarity">
    <text evidence="1">Belongs to the carnitine/choline acetyltransferase family.</text>
</comment>
<evidence type="ECO:0000256" key="4">
    <source>
        <dbReference type="ARBA" id="ARBA00023315"/>
    </source>
</evidence>
<dbReference type="Gene3D" id="3.30.559.70">
    <property type="entry name" value="Choline/Carnitine o-acyltransferase, domain 2"/>
    <property type="match status" value="1"/>
</dbReference>
<protein>
    <recommendedName>
        <fullName evidence="6">Choline O-acetyltransferase</fullName>
        <ecNumber evidence="5">2.3.1.6</ecNumber>
    </recommendedName>
</protein>
<name>A0A1I8IMQ7_9PLAT</name>
<dbReference type="SUPFAM" id="SSF52777">
    <property type="entry name" value="CoA-dependent acyltransferases"/>
    <property type="match status" value="1"/>
</dbReference>
<evidence type="ECO:0000256" key="6">
    <source>
        <dbReference type="ARBA" id="ARBA00040495"/>
    </source>
</evidence>
<evidence type="ECO:0000256" key="5">
    <source>
        <dbReference type="ARBA" id="ARBA00039091"/>
    </source>
</evidence>
<dbReference type="GO" id="GO:0007274">
    <property type="term" value="P:neuromuscular synaptic transmission"/>
    <property type="evidence" value="ECO:0007669"/>
    <property type="project" value="TreeGrafter"/>
</dbReference>
<evidence type="ECO:0000313" key="9">
    <source>
        <dbReference type="WBParaSite" id="maker-uti_cns_0014090-snap-gene-0.3-mRNA-1"/>
    </source>
</evidence>
<evidence type="ECO:0000259" key="7">
    <source>
        <dbReference type="Pfam" id="PF00755"/>
    </source>
</evidence>
<dbReference type="EC" id="2.3.1.6" evidence="5"/>
<keyword evidence="4" id="KW-0012">Acyltransferase</keyword>
<dbReference type="AlphaFoldDB" id="A0A1I8IMQ7"/>
<keyword evidence="2" id="KW-0808">Transferase</keyword>